<name>A0A0F9VJT7_9ZZZZ</name>
<proteinExistence type="predicted"/>
<feature type="region of interest" description="Disordered" evidence="1">
    <location>
        <begin position="16"/>
        <end position="52"/>
    </location>
</feature>
<dbReference type="AlphaFoldDB" id="A0A0F9VJT7"/>
<dbReference type="EMBL" id="LAZR01000337">
    <property type="protein sequence ID" value="KKN73766.1"/>
    <property type="molecule type" value="Genomic_DNA"/>
</dbReference>
<evidence type="ECO:0000313" key="2">
    <source>
        <dbReference type="EMBL" id="KKN73766.1"/>
    </source>
</evidence>
<sequence>MVALILVMIPFDGEEQDVGSSGTSGPVGDRSEGVVSTRGKPRTTEAQLAPTTTTTTRVIPPLVWDNEPLLMPDIACGYIRTLPGDRYLDRAVDFCLPIAWALWDLMSYPGDKVGAPSVREGFDFTLYWRDVLHGIYVMSFESGANPDANALNWGCPKIPELRPEDSSICRSFGAKVPISWYSHMSHLVQDRSDRLLGYQIDPYSLYESSLLAFALVYEIGGNGWFHWWHASWLLNSYTTRHGIIPTWYCPPDAYWINVRGGRQPCPVGG</sequence>
<gene>
    <name evidence="2" type="ORF">LCGC14_0397140</name>
</gene>
<reference evidence="2" key="1">
    <citation type="journal article" date="2015" name="Nature">
        <title>Complex archaea that bridge the gap between prokaryotes and eukaryotes.</title>
        <authorList>
            <person name="Spang A."/>
            <person name="Saw J.H."/>
            <person name="Jorgensen S.L."/>
            <person name="Zaremba-Niedzwiedzka K."/>
            <person name="Martijn J."/>
            <person name="Lind A.E."/>
            <person name="van Eijk R."/>
            <person name="Schleper C."/>
            <person name="Guy L."/>
            <person name="Ettema T.J."/>
        </authorList>
    </citation>
    <scope>NUCLEOTIDE SEQUENCE</scope>
</reference>
<evidence type="ECO:0000256" key="1">
    <source>
        <dbReference type="SAM" id="MobiDB-lite"/>
    </source>
</evidence>
<accession>A0A0F9VJT7</accession>
<comment type="caution">
    <text evidence="2">The sequence shown here is derived from an EMBL/GenBank/DDBJ whole genome shotgun (WGS) entry which is preliminary data.</text>
</comment>
<organism evidence="2">
    <name type="scientific">marine sediment metagenome</name>
    <dbReference type="NCBI Taxonomy" id="412755"/>
    <lineage>
        <taxon>unclassified sequences</taxon>
        <taxon>metagenomes</taxon>
        <taxon>ecological metagenomes</taxon>
    </lineage>
</organism>
<protein>
    <submittedName>
        <fullName evidence="2">Uncharacterized protein</fullName>
    </submittedName>
</protein>